<evidence type="ECO:0000313" key="2">
    <source>
        <dbReference type="EMBL" id="GKU24128.1"/>
    </source>
</evidence>
<dbReference type="AlphaFoldDB" id="A0A9W5Y024"/>
<evidence type="ECO:0000259" key="1">
    <source>
        <dbReference type="Pfam" id="PF20229"/>
    </source>
</evidence>
<evidence type="ECO:0000313" key="3">
    <source>
        <dbReference type="Proteomes" id="UP001057868"/>
    </source>
</evidence>
<reference evidence="2" key="1">
    <citation type="journal article" date="2023" name="Int. J. Syst. Evol. Microbiol.">
        <title>&lt;i&gt;Clostridium folliculivorans&lt;/i&gt; sp. nov., isolated from soil samples of an organic paddy in Japan.</title>
        <authorList>
            <person name="Tazawa J."/>
            <person name="Kobayashi H."/>
            <person name="Tanizawa Y."/>
            <person name="Uchino A."/>
            <person name="Tanaka F."/>
            <person name="Urashima Y."/>
            <person name="Miura S."/>
            <person name="Sakamoto M."/>
            <person name="Ohkuma M."/>
            <person name="Tohno M."/>
        </authorList>
    </citation>
    <scope>NUCLEOTIDE SEQUENCE</scope>
    <source>
        <strain evidence="2">D1-1</strain>
    </source>
</reference>
<sequence length="177" mass="21155">MEEWLAINFTLPREPSRIRVSIWRKLKRTGSINIGQSIWVLPLNDEHIKIFNEIAAEVKENYGQSFVMKTDFLLDQSDQPIVDYFNNARDEEYKEFLEKCKDFKQEIQKETEKNNFSFAEIEENEHELRKLNIWLEAIIKRDFFNSSMKEESETTLINCKDILENYCNEVYVRNGAL</sequence>
<keyword evidence="3" id="KW-1185">Reference proteome</keyword>
<dbReference type="InterPro" id="IPR046858">
    <property type="entry name" value="ChrB_N"/>
</dbReference>
<dbReference type="Pfam" id="PF20229">
    <property type="entry name" value="ChrB_N"/>
    <property type="match status" value="1"/>
</dbReference>
<dbReference type="EMBL" id="BQXY01000001">
    <property type="protein sequence ID" value="GKU24128.1"/>
    <property type="molecule type" value="Genomic_DNA"/>
</dbReference>
<name>A0A9W5Y024_9CLOT</name>
<protein>
    <recommendedName>
        <fullName evidence="1">ChrB N-terminal domain-containing protein</fullName>
    </recommendedName>
</protein>
<gene>
    <name evidence="2" type="ORF">CFOLD11_09540</name>
</gene>
<proteinExistence type="predicted"/>
<dbReference type="Proteomes" id="UP001057868">
    <property type="component" value="Unassembled WGS sequence"/>
</dbReference>
<feature type="domain" description="ChrB N-terminal" evidence="1">
    <location>
        <begin position="19"/>
        <end position="174"/>
    </location>
</feature>
<accession>A0A9W5Y024</accession>
<dbReference type="RefSeq" id="WP_261851151.1">
    <property type="nucleotide sequence ID" value="NZ_BQXY01000001.1"/>
</dbReference>
<organism evidence="2 3">
    <name type="scientific">Clostridium folliculivorans</name>
    <dbReference type="NCBI Taxonomy" id="2886038"/>
    <lineage>
        <taxon>Bacteria</taxon>
        <taxon>Bacillati</taxon>
        <taxon>Bacillota</taxon>
        <taxon>Clostridia</taxon>
        <taxon>Eubacteriales</taxon>
        <taxon>Clostridiaceae</taxon>
        <taxon>Clostridium</taxon>
    </lineage>
</organism>
<comment type="caution">
    <text evidence="2">The sequence shown here is derived from an EMBL/GenBank/DDBJ whole genome shotgun (WGS) entry which is preliminary data.</text>
</comment>